<evidence type="ECO:0000313" key="2">
    <source>
        <dbReference type="Proteomes" id="UP000735302"/>
    </source>
</evidence>
<proteinExistence type="predicted"/>
<name>A0AAV3Z4B1_9GAST</name>
<reference evidence="1 2" key="1">
    <citation type="journal article" date="2021" name="Elife">
        <title>Chloroplast acquisition without the gene transfer in kleptoplastic sea slugs, Plakobranchus ocellatus.</title>
        <authorList>
            <person name="Maeda T."/>
            <person name="Takahashi S."/>
            <person name="Yoshida T."/>
            <person name="Shimamura S."/>
            <person name="Takaki Y."/>
            <person name="Nagai Y."/>
            <person name="Toyoda A."/>
            <person name="Suzuki Y."/>
            <person name="Arimoto A."/>
            <person name="Ishii H."/>
            <person name="Satoh N."/>
            <person name="Nishiyama T."/>
            <person name="Hasebe M."/>
            <person name="Maruyama T."/>
            <person name="Minagawa J."/>
            <person name="Obokata J."/>
            <person name="Shigenobu S."/>
        </authorList>
    </citation>
    <scope>NUCLEOTIDE SEQUENCE [LARGE SCALE GENOMIC DNA]</scope>
</reference>
<gene>
    <name evidence="1" type="ORF">PoB_001597800</name>
</gene>
<dbReference type="EMBL" id="BLXT01001935">
    <property type="protein sequence ID" value="GFN89472.1"/>
    <property type="molecule type" value="Genomic_DNA"/>
</dbReference>
<accession>A0AAV3Z4B1</accession>
<keyword evidence="2" id="KW-1185">Reference proteome</keyword>
<evidence type="ECO:0000313" key="1">
    <source>
        <dbReference type="EMBL" id="GFN89472.1"/>
    </source>
</evidence>
<dbReference type="Proteomes" id="UP000735302">
    <property type="component" value="Unassembled WGS sequence"/>
</dbReference>
<sequence length="146" mass="16489">MAHALTDKSGLIQFLQHTKEWLLQLKCRNKTQSLPCLEDWLLSISALEQLWSDLSENFGFRFLLTSRSTGKLVFGCQGKGRTSDQSRCQRVQISVEANNGGLHYDYIGASELPERSSNVAVQCTPYSTKCYGAPIDKYSKRSTLQY</sequence>
<dbReference type="AlphaFoldDB" id="A0AAV3Z4B1"/>
<protein>
    <submittedName>
        <fullName evidence="1">Uncharacterized protein</fullName>
    </submittedName>
</protein>
<comment type="caution">
    <text evidence="1">The sequence shown here is derived from an EMBL/GenBank/DDBJ whole genome shotgun (WGS) entry which is preliminary data.</text>
</comment>
<organism evidence="1 2">
    <name type="scientific">Plakobranchus ocellatus</name>
    <dbReference type="NCBI Taxonomy" id="259542"/>
    <lineage>
        <taxon>Eukaryota</taxon>
        <taxon>Metazoa</taxon>
        <taxon>Spiralia</taxon>
        <taxon>Lophotrochozoa</taxon>
        <taxon>Mollusca</taxon>
        <taxon>Gastropoda</taxon>
        <taxon>Heterobranchia</taxon>
        <taxon>Euthyneura</taxon>
        <taxon>Panpulmonata</taxon>
        <taxon>Sacoglossa</taxon>
        <taxon>Placobranchoidea</taxon>
        <taxon>Plakobranchidae</taxon>
        <taxon>Plakobranchus</taxon>
    </lineage>
</organism>